<name>A0ACC2RDA1_9FUNG</name>
<evidence type="ECO:0000313" key="2">
    <source>
        <dbReference type="Proteomes" id="UP001165960"/>
    </source>
</evidence>
<comment type="caution">
    <text evidence="1">The sequence shown here is derived from an EMBL/GenBank/DDBJ whole genome shotgun (WGS) entry which is preliminary data.</text>
</comment>
<sequence>MIHLRPEATCDKGLNSMSISKLRNNGNQLITDADCLAMPHFSKRQTMVGPIEIIEVTSHLDAYTSKDKDSGFIFNCVHAKVSTSILHSKGRGLIKHYLNLS</sequence>
<reference evidence="1" key="1">
    <citation type="submission" date="2022-04" db="EMBL/GenBank/DDBJ databases">
        <title>Genome of the entomopathogenic fungus Entomophthora muscae.</title>
        <authorList>
            <person name="Elya C."/>
            <person name="Lovett B.R."/>
            <person name="Lee E."/>
            <person name="Macias A.M."/>
            <person name="Hajek A.E."/>
            <person name="De Bivort B.L."/>
            <person name="Kasson M.T."/>
            <person name="De Fine Licht H.H."/>
            <person name="Stajich J.E."/>
        </authorList>
    </citation>
    <scope>NUCLEOTIDE SEQUENCE</scope>
    <source>
        <strain evidence="1">Berkeley</strain>
    </source>
</reference>
<dbReference type="Proteomes" id="UP001165960">
    <property type="component" value="Unassembled WGS sequence"/>
</dbReference>
<keyword evidence="2" id="KW-1185">Reference proteome</keyword>
<gene>
    <name evidence="1" type="ORF">DSO57_1038944</name>
</gene>
<accession>A0ACC2RDA1</accession>
<evidence type="ECO:0000313" key="1">
    <source>
        <dbReference type="EMBL" id="KAJ9048043.1"/>
    </source>
</evidence>
<protein>
    <submittedName>
        <fullName evidence="1">Uncharacterized protein</fullName>
    </submittedName>
</protein>
<organism evidence="1 2">
    <name type="scientific">Entomophthora muscae</name>
    <dbReference type="NCBI Taxonomy" id="34485"/>
    <lineage>
        <taxon>Eukaryota</taxon>
        <taxon>Fungi</taxon>
        <taxon>Fungi incertae sedis</taxon>
        <taxon>Zoopagomycota</taxon>
        <taxon>Entomophthoromycotina</taxon>
        <taxon>Entomophthoromycetes</taxon>
        <taxon>Entomophthorales</taxon>
        <taxon>Entomophthoraceae</taxon>
        <taxon>Entomophthora</taxon>
    </lineage>
</organism>
<dbReference type="EMBL" id="QTSX02007656">
    <property type="protein sequence ID" value="KAJ9048043.1"/>
    <property type="molecule type" value="Genomic_DNA"/>
</dbReference>
<proteinExistence type="predicted"/>